<accession>A0A225LXQ2</accession>
<dbReference type="Gene3D" id="3.40.190.10">
    <property type="entry name" value="Periplasmic binding protein-like II"/>
    <property type="match status" value="1"/>
</dbReference>
<reference evidence="4" key="1">
    <citation type="submission" date="2017-06" db="EMBL/GenBank/DDBJ databases">
        <title>Herbaspirillum phytohormonus sp. nov., isolated from the root nodule of Robinia pseudoacacia in lead-zinc mine.</title>
        <authorList>
            <person name="Fan M."/>
            <person name="Lin Y."/>
        </authorList>
    </citation>
    <scope>NUCLEOTIDE SEQUENCE [LARGE SCALE GENOMIC DNA]</scope>
    <source>
        <strain evidence="4">SC-089</strain>
    </source>
</reference>
<comment type="similarity">
    <text evidence="1">Belongs to the UPF0065 (bug) family.</text>
</comment>
<dbReference type="SUPFAM" id="SSF53850">
    <property type="entry name" value="Periplasmic binding protein-like II"/>
    <property type="match status" value="1"/>
</dbReference>
<evidence type="ECO:0000256" key="2">
    <source>
        <dbReference type="SAM" id="SignalP"/>
    </source>
</evidence>
<protein>
    <submittedName>
        <fullName evidence="3">LacI family transcriptional regulator</fullName>
    </submittedName>
</protein>
<feature type="signal peptide" evidence="2">
    <location>
        <begin position="1"/>
        <end position="31"/>
    </location>
</feature>
<keyword evidence="4" id="KW-1185">Reference proteome</keyword>
<sequence length="328" mass="34242">MIKQIFRALTLAAACAAIPLAAASAAQPAAAYPTAPVSMIVPFPPGGTTDLVARMLADKMSGILKQSIIVKNKQGAGGNIGAAEVAHAKPDGYTLLLSSAGPLSINQQLYSNPGYDPTKDFAPITLVASVPIMLVAYPKAPFKTLPEFIAYAKAHPGKLSYGSQGAGTTSHLTMELLKLDAGIDLQHVPYRGSAPAATDLIGGRVQVMFDNSPTTLPRVQAGTMRALGVASSHRIPEMKNIPAIAETVPGFESEAWFGLVAPAGTPAAVVERLNAAARQAMAEPEVVERFAKLGVHLVGDTPAQFRSFISSESSKWGKIIKATHLKLG</sequence>
<dbReference type="InterPro" id="IPR005064">
    <property type="entry name" value="BUG"/>
</dbReference>
<dbReference type="AlphaFoldDB" id="A0A225LXQ2"/>
<dbReference type="CDD" id="cd07012">
    <property type="entry name" value="PBP2_Bug_TTT"/>
    <property type="match status" value="1"/>
</dbReference>
<dbReference type="PIRSF" id="PIRSF017082">
    <property type="entry name" value="YflP"/>
    <property type="match status" value="1"/>
</dbReference>
<keyword evidence="2" id="KW-0732">Signal</keyword>
<dbReference type="InterPro" id="IPR042100">
    <property type="entry name" value="Bug_dom1"/>
</dbReference>
<dbReference type="EMBL" id="NJIH01000018">
    <property type="protein sequence ID" value="OWT53965.1"/>
    <property type="molecule type" value="Genomic_DNA"/>
</dbReference>
<proteinExistence type="inferred from homology"/>
<comment type="caution">
    <text evidence="3">The sequence shown here is derived from an EMBL/GenBank/DDBJ whole genome shotgun (WGS) entry which is preliminary data.</text>
</comment>
<dbReference type="PANTHER" id="PTHR42928:SF5">
    <property type="entry name" value="BLR1237 PROTEIN"/>
    <property type="match status" value="1"/>
</dbReference>
<name>A0A225LXQ2_9BURK</name>
<gene>
    <name evidence="3" type="ORF">CEY11_23530</name>
</gene>
<evidence type="ECO:0000256" key="1">
    <source>
        <dbReference type="ARBA" id="ARBA00006987"/>
    </source>
</evidence>
<evidence type="ECO:0000313" key="3">
    <source>
        <dbReference type="EMBL" id="OWT53965.1"/>
    </source>
</evidence>
<dbReference type="Proteomes" id="UP000214603">
    <property type="component" value="Unassembled WGS sequence"/>
</dbReference>
<dbReference type="OrthoDB" id="8677235at2"/>
<dbReference type="Gene3D" id="3.40.190.150">
    <property type="entry name" value="Bordetella uptake gene, domain 1"/>
    <property type="match status" value="1"/>
</dbReference>
<organism evidence="3 4">
    <name type="scientific">Candidimonas nitroreducens</name>
    <dbReference type="NCBI Taxonomy" id="683354"/>
    <lineage>
        <taxon>Bacteria</taxon>
        <taxon>Pseudomonadati</taxon>
        <taxon>Pseudomonadota</taxon>
        <taxon>Betaproteobacteria</taxon>
        <taxon>Burkholderiales</taxon>
        <taxon>Alcaligenaceae</taxon>
        <taxon>Candidimonas</taxon>
    </lineage>
</organism>
<evidence type="ECO:0000313" key="4">
    <source>
        <dbReference type="Proteomes" id="UP000214603"/>
    </source>
</evidence>
<dbReference type="Pfam" id="PF03401">
    <property type="entry name" value="TctC"/>
    <property type="match status" value="1"/>
</dbReference>
<dbReference type="PANTHER" id="PTHR42928">
    <property type="entry name" value="TRICARBOXYLATE-BINDING PROTEIN"/>
    <property type="match status" value="1"/>
</dbReference>
<feature type="chain" id="PRO_5012556210" evidence="2">
    <location>
        <begin position="32"/>
        <end position="328"/>
    </location>
</feature>
<dbReference type="RefSeq" id="WP_088605873.1">
    <property type="nucleotide sequence ID" value="NZ_NJIH01000018.1"/>
</dbReference>